<dbReference type="Proteomes" id="UP001642483">
    <property type="component" value="Unassembled WGS sequence"/>
</dbReference>
<organism evidence="1 2">
    <name type="scientific">Clavelina lepadiformis</name>
    <name type="common">Light-bulb sea squirt</name>
    <name type="synonym">Ascidia lepadiformis</name>
    <dbReference type="NCBI Taxonomy" id="159417"/>
    <lineage>
        <taxon>Eukaryota</taxon>
        <taxon>Metazoa</taxon>
        <taxon>Chordata</taxon>
        <taxon>Tunicata</taxon>
        <taxon>Ascidiacea</taxon>
        <taxon>Aplousobranchia</taxon>
        <taxon>Clavelinidae</taxon>
        <taxon>Clavelina</taxon>
    </lineage>
</organism>
<name>A0ABP0EXF5_CLALP</name>
<keyword evidence="2" id="KW-1185">Reference proteome</keyword>
<proteinExistence type="predicted"/>
<evidence type="ECO:0000313" key="1">
    <source>
        <dbReference type="EMBL" id="CAK8672149.1"/>
    </source>
</evidence>
<protein>
    <submittedName>
        <fullName evidence="1">Uncharacterized protein</fullName>
    </submittedName>
</protein>
<dbReference type="EMBL" id="CAWYQH010000001">
    <property type="protein sequence ID" value="CAK8672149.1"/>
    <property type="molecule type" value="Genomic_DNA"/>
</dbReference>
<gene>
    <name evidence="1" type="ORF">CVLEPA_LOCUS1139</name>
</gene>
<sequence>MLSAEETLTLFGRAMCIPNYPVADAESVEPDIDESLFAKIERRLKKVAGRYPINFLRFNYVRVYEVGHLTGNELLRCMTSVLRNREVYRTGNCILFSIEDKYKFALLVFKGKWVEIITPPVEVDQHRYFFYKLFDDEAFKSFDFKCEEVHKLRECLPEKFTAFMHQPVSQNVSCPYTSSFLGVFKDISLFCVDEKWDKPGATNEIKASLLACLKLAIDSDQAGKIQNVLLYKSPDFESFKDDIVSAFVETHQREPTRPEMIRLIREKRAQCRMEEIKSIICKALHQNENGMFTEEEVKRVIQETKEFYEL</sequence>
<accession>A0ABP0EXF5</accession>
<comment type="caution">
    <text evidence="1">The sequence shown here is derived from an EMBL/GenBank/DDBJ whole genome shotgun (WGS) entry which is preliminary data.</text>
</comment>
<reference evidence="1 2" key="1">
    <citation type="submission" date="2024-02" db="EMBL/GenBank/DDBJ databases">
        <authorList>
            <person name="Daric V."/>
            <person name="Darras S."/>
        </authorList>
    </citation>
    <scope>NUCLEOTIDE SEQUENCE [LARGE SCALE GENOMIC DNA]</scope>
</reference>
<evidence type="ECO:0000313" key="2">
    <source>
        <dbReference type="Proteomes" id="UP001642483"/>
    </source>
</evidence>